<proteinExistence type="inferred from homology"/>
<comment type="caution">
    <text evidence="7">The sequence shown here is derived from an EMBL/GenBank/DDBJ whole genome shotgun (WGS) entry which is preliminary data.</text>
</comment>
<evidence type="ECO:0000256" key="1">
    <source>
        <dbReference type="ARBA" id="ARBA00009748"/>
    </source>
</evidence>
<reference evidence="7" key="1">
    <citation type="journal article" date="2022" name="Int. J. Mol. Sci.">
        <title>Draft Genome of Tanacetum Coccineum: Genomic Comparison of Closely Related Tanacetum-Family Plants.</title>
        <authorList>
            <person name="Yamashiro T."/>
            <person name="Shiraishi A."/>
            <person name="Nakayama K."/>
            <person name="Satake H."/>
        </authorList>
    </citation>
    <scope>NUCLEOTIDE SEQUENCE</scope>
</reference>
<dbReference type="PRINTS" id="PR00382">
    <property type="entry name" value="LIPIDTRNSFER"/>
</dbReference>
<dbReference type="EMBL" id="BQNB010016033">
    <property type="protein sequence ID" value="GJT47017.1"/>
    <property type="molecule type" value="Genomic_DNA"/>
</dbReference>
<evidence type="ECO:0000256" key="3">
    <source>
        <dbReference type="ARBA" id="ARBA00023121"/>
    </source>
</evidence>
<evidence type="ECO:0000259" key="6">
    <source>
        <dbReference type="SMART" id="SM00499"/>
    </source>
</evidence>
<feature type="domain" description="Bifunctional inhibitor/plant lipid transfer protein/seed storage helical" evidence="6">
    <location>
        <begin position="33"/>
        <end position="118"/>
    </location>
</feature>
<dbReference type="InterPro" id="IPR016140">
    <property type="entry name" value="Bifunc_inhib/LTP/seed_store"/>
</dbReference>
<protein>
    <recommendedName>
        <fullName evidence="4">Non-specific lipid-transfer protein</fullName>
    </recommendedName>
</protein>
<keyword evidence="5" id="KW-0732">Signal</keyword>
<gene>
    <name evidence="7" type="ORF">Tco_0955732</name>
</gene>
<organism evidence="7 8">
    <name type="scientific">Tanacetum coccineum</name>
    <dbReference type="NCBI Taxonomy" id="301880"/>
    <lineage>
        <taxon>Eukaryota</taxon>
        <taxon>Viridiplantae</taxon>
        <taxon>Streptophyta</taxon>
        <taxon>Embryophyta</taxon>
        <taxon>Tracheophyta</taxon>
        <taxon>Spermatophyta</taxon>
        <taxon>Magnoliopsida</taxon>
        <taxon>eudicotyledons</taxon>
        <taxon>Gunneridae</taxon>
        <taxon>Pentapetalae</taxon>
        <taxon>asterids</taxon>
        <taxon>campanulids</taxon>
        <taxon>Asterales</taxon>
        <taxon>Asteraceae</taxon>
        <taxon>Asteroideae</taxon>
        <taxon>Anthemideae</taxon>
        <taxon>Anthemidinae</taxon>
        <taxon>Tanacetum</taxon>
    </lineage>
</organism>
<evidence type="ECO:0000256" key="5">
    <source>
        <dbReference type="SAM" id="SignalP"/>
    </source>
</evidence>
<evidence type="ECO:0000256" key="4">
    <source>
        <dbReference type="RuleBase" id="RU000628"/>
    </source>
</evidence>
<feature type="signal peptide" evidence="5">
    <location>
        <begin position="1"/>
        <end position="29"/>
    </location>
</feature>
<dbReference type="Pfam" id="PF00234">
    <property type="entry name" value="Tryp_alpha_amyl"/>
    <property type="match status" value="1"/>
</dbReference>
<comment type="function">
    <text evidence="4">Plant non-specific lipid-transfer proteins transfer phospholipids as well as galactolipids across membranes. May play a role in wax or cutin deposition in the cell walls of expanding epidermal cells and certain secretory tissues.</text>
</comment>
<dbReference type="InterPro" id="IPR000528">
    <property type="entry name" value="Plant_nsLTP"/>
</dbReference>
<keyword evidence="8" id="KW-1185">Reference proteome</keyword>
<keyword evidence="2 4" id="KW-0813">Transport</keyword>
<dbReference type="SMART" id="SM00499">
    <property type="entry name" value="AAI"/>
    <property type="match status" value="1"/>
</dbReference>
<dbReference type="CDD" id="cd01960">
    <property type="entry name" value="nsLTP1"/>
    <property type="match status" value="1"/>
</dbReference>
<name>A0ABQ5E826_9ASTR</name>
<keyword evidence="3 4" id="KW-0446">Lipid-binding</keyword>
<dbReference type="Proteomes" id="UP001151760">
    <property type="component" value="Unassembled WGS sequence"/>
</dbReference>
<evidence type="ECO:0000256" key="2">
    <source>
        <dbReference type="ARBA" id="ARBA00022448"/>
    </source>
</evidence>
<dbReference type="Gene3D" id="1.10.110.10">
    <property type="entry name" value="Plant lipid-transfer and hydrophobic proteins"/>
    <property type="match status" value="1"/>
</dbReference>
<sequence>MARGEMVGKVALVVVLYFLVVAGLRAVEGQMTCDQVVSYMAPCATYLTSNGDSVPSDCCGGVNSLNNAATTTADRQAVCRCLEQTASQLPDIDHEKARSLPGKCGVSLPYEISPTIDCSTEKTKRGLVVKWGVRFQLQDVKVNIGSGPFGGATITEAVQRRCKNVISNIQRRIDKESQLYIPLLTDLWKRTGSQGSGNSLLDLRKIELHVRSEAKKVHDLFFDIMKIAFPDTDFREARSALTFSGSVASSSLRGILLSIG</sequence>
<dbReference type="SUPFAM" id="SSF47699">
    <property type="entry name" value="Bifunctional inhibitor/lipid-transfer protein/seed storage 2S albumin"/>
    <property type="match status" value="1"/>
</dbReference>
<dbReference type="InterPro" id="IPR036312">
    <property type="entry name" value="Bifun_inhib/LTP/seed_sf"/>
</dbReference>
<feature type="chain" id="PRO_5045949810" description="Non-specific lipid-transfer protein" evidence="5">
    <location>
        <begin position="30"/>
        <end position="260"/>
    </location>
</feature>
<comment type="similarity">
    <text evidence="1 4">Belongs to the plant LTP family.</text>
</comment>
<accession>A0ABQ5E826</accession>
<reference evidence="7" key="2">
    <citation type="submission" date="2022-01" db="EMBL/GenBank/DDBJ databases">
        <authorList>
            <person name="Yamashiro T."/>
            <person name="Shiraishi A."/>
            <person name="Satake H."/>
            <person name="Nakayama K."/>
        </authorList>
    </citation>
    <scope>NUCLEOTIDE SEQUENCE</scope>
</reference>
<dbReference type="PANTHER" id="PTHR33076">
    <property type="entry name" value="NON-SPECIFIC LIPID-TRANSFER PROTEIN 2-RELATED"/>
    <property type="match status" value="1"/>
</dbReference>
<evidence type="ECO:0000313" key="7">
    <source>
        <dbReference type="EMBL" id="GJT47017.1"/>
    </source>
</evidence>
<evidence type="ECO:0000313" key="8">
    <source>
        <dbReference type="Proteomes" id="UP001151760"/>
    </source>
</evidence>